<evidence type="ECO:0000256" key="5">
    <source>
        <dbReference type="ARBA" id="ARBA00022692"/>
    </source>
</evidence>
<keyword evidence="14" id="KW-1185">Reference proteome</keyword>
<evidence type="ECO:0000256" key="2">
    <source>
        <dbReference type="ARBA" id="ARBA00008240"/>
    </source>
</evidence>
<comment type="subcellular location">
    <subcellularLocation>
        <location evidence="1">Cell membrane</location>
        <topology evidence="1">Multi-pass membrane protein</topology>
    </subcellularLocation>
</comment>
<dbReference type="FunFam" id="1.20.1250.20:FF:000001">
    <property type="entry name" value="Dicarboxylate MFS transporter"/>
    <property type="match status" value="1"/>
</dbReference>
<reference evidence="13 14" key="1">
    <citation type="submission" date="2019-07" db="EMBL/GenBank/DDBJ databases">
        <title>Draft genome sequence of Brevibacterium aurantiacum XU54 isolated from Xinjiang China.</title>
        <authorList>
            <person name="Xu X."/>
        </authorList>
    </citation>
    <scope>NUCLEOTIDE SEQUENCE [LARGE SCALE GENOMIC DNA]</scope>
    <source>
        <strain evidence="13 14">XU54</strain>
    </source>
</reference>
<keyword evidence="3" id="KW-0813">Transport</keyword>
<evidence type="ECO:0000256" key="11">
    <source>
        <dbReference type="SAM" id="Phobius"/>
    </source>
</evidence>
<dbReference type="InterPro" id="IPR011701">
    <property type="entry name" value="MFS"/>
</dbReference>
<evidence type="ECO:0000256" key="10">
    <source>
        <dbReference type="ARBA" id="ARBA00039918"/>
    </source>
</evidence>
<feature type="transmembrane region" description="Helical" evidence="11">
    <location>
        <begin position="89"/>
        <end position="107"/>
    </location>
</feature>
<dbReference type="GO" id="GO:0005886">
    <property type="term" value="C:plasma membrane"/>
    <property type="evidence" value="ECO:0007669"/>
    <property type="project" value="UniProtKB-SubCell"/>
</dbReference>
<gene>
    <name evidence="13" type="ORF">FO013_11100</name>
</gene>
<keyword evidence="4" id="KW-1003">Cell membrane</keyword>
<feature type="domain" description="Major facilitator superfamily (MFS) profile" evidence="12">
    <location>
        <begin position="16"/>
        <end position="430"/>
    </location>
</feature>
<feature type="transmembrane region" description="Helical" evidence="11">
    <location>
        <begin position="313"/>
        <end position="332"/>
    </location>
</feature>
<dbReference type="Pfam" id="PF00083">
    <property type="entry name" value="Sugar_tr"/>
    <property type="match status" value="1"/>
</dbReference>
<dbReference type="SUPFAM" id="SSF103473">
    <property type="entry name" value="MFS general substrate transporter"/>
    <property type="match status" value="1"/>
</dbReference>
<feature type="transmembrane region" description="Helical" evidence="11">
    <location>
        <begin position="259"/>
        <end position="278"/>
    </location>
</feature>
<evidence type="ECO:0000256" key="4">
    <source>
        <dbReference type="ARBA" id="ARBA00022475"/>
    </source>
</evidence>
<proteinExistence type="inferred from homology"/>
<keyword evidence="8 11" id="KW-0472">Membrane</keyword>
<keyword evidence="6" id="KW-0769">Symport</keyword>
<sequence>MTDDTHRVSKKDVRTAVSSSTIGTTIEWYDFFLYGTAAGLVFDRLYFPTGDSTIGLLLSYGTFAVGFLARPLGGLVFGHLGDRIGRKRTLVTTMYIMGIATFLIGAIPTYEQIGIWAPITLILLRIAQGIAIGGEWGGAVLLSVEYAPKTRRGFFGSFPQMGLAFGLLLGTGAFTLLNVFMSDEAFLAWGWRIAFFVSILLVVVGVYLRSKIAETPSFRAAQKKVDSVERKIPLAELLKDRLSRRHLLLGMGTRYAEGVAYNLLAVFIIAFATGTVGFSQLEVLLSLMISAVILAIFIPVWGRVSDAIPRRVVFGSGALALVAIVYPAFWAIQTGSWLALTAVLVVALGVVYPLMYGPMAAFYAELFPPATRYTGISIVYQVSGIIASGMTPFILTWFVGGFGLNAALAYVVFSCAVTLACTWLIRDRDIRAVGVTENDVTVDESRQESNLDGGRGHAG</sequence>
<evidence type="ECO:0000313" key="13">
    <source>
        <dbReference type="EMBL" id="TSI16161.1"/>
    </source>
</evidence>
<evidence type="ECO:0000256" key="1">
    <source>
        <dbReference type="ARBA" id="ARBA00004651"/>
    </source>
</evidence>
<accession>A0A556CFE7</accession>
<dbReference type="Proteomes" id="UP000316406">
    <property type="component" value="Unassembled WGS sequence"/>
</dbReference>
<evidence type="ECO:0000313" key="14">
    <source>
        <dbReference type="Proteomes" id="UP000316406"/>
    </source>
</evidence>
<feature type="transmembrane region" description="Helical" evidence="11">
    <location>
        <begin position="406"/>
        <end position="425"/>
    </location>
</feature>
<feature type="transmembrane region" description="Helical" evidence="11">
    <location>
        <begin position="338"/>
        <end position="357"/>
    </location>
</feature>
<evidence type="ECO:0000256" key="9">
    <source>
        <dbReference type="ARBA" id="ARBA00037295"/>
    </source>
</evidence>
<comment type="function">
    <text evidence="9">May be a proton symporter involved in the uptake of osmolytes such as proline and glycine betaine.</text>
</comment>
<evidence type="ECO:0000259" key="12">
    <source>
        <dbReference type="PROSITE" id="PS50850"/>
    </source>
</evidence>
<dbReference type="InterPro" id="IPR020846">
    <property type="entry name" value="MFS_dom"/>
</dbReference>
<evidence type="ECO:0000256" key="3">
    <source>
        <dbReference type="ARBA" id="ARBA00022448"/>
    </source>
</evidence>
<keyword evidence="5 11" id="KW-0812">Transmembrane</keyword>
<dbReference type="OrthoDB" id="8953821at2"/>
<dbReference type="EMBL" id="VLTK01000005">
    <property type="protein sequence ID" value="TSI16161.1"/>
    <property type="molecule type" value="Genomic_DNA"/>
</dbReference>
<dbReference type="PANTHER" id="PTHR43045:SF1">
    <property type="entry name" value="SHIKIMATE TRANSPORTER"/>
    <property type="match status" value="1"/>
</dbReference>
<name>A0A556CFE7_BREAU</name>
<feature type="transmembrane region" description="Helical" evidence="11">
    <location>
        <begin position="189"/>
        <end position="208"/>
    </location>
</feature>
<protein>
    <recommendedName>
        <fullName evidence="10">Putative proline/betaine transporter</fullName>
    </recommendedName>
</protein>
<evidence type="ECO:0000256" key="7">
    <source>
        <dbReference type="ARBA" id="ARBA00022989"/>
    </source>
</evidence>
<feature type="transmembrane region" description="Helical" evidence="11">
    <location>
        <begin position="54"/>
        <end position="77"/>
    </location>
</feature>
<comment type="caution">
    <text evidence="13">The sequence shown here is derived from an EMBL/GenBank/DDBJ whole genome shotgun (WGS) entry which is preliminary data.</text>
</comment>
<evidence type="ECO:0000256" key="6">
    <source>
        <dbReference type="ARBA" id="ARBA00022847"/>
    </source>
</evidence>
<organism evidence="13 14">
    <name type="scientific">Brevibacterium aurantiacum</name>
    <dbReference type="NCBI Taxonomy" id="273384"/>
    <lineage>
        <taxon>Bacteria</taxon>
        <taxon>Bacillati</taxon>
        <taxon>Actinomycetota</taxon>
        <taxon>Actinomycetes</taxon>
        <taxon>Micrococcales</taxon>
        <taxon>Brevibacteriaceae</taxon>
        <taxon>Brevibacterium</taxon>
    </lineage>
</organism>
<evidence type="ECO:0000256" key="8">
    <source>
        <dbReference type="ARBA" id="ARBA00023136"/>
    </source>
</evidence>
<dbReference type="Gene3D" id="1.20.1250.20">
    <property type="entry name" value="MFS general substrate transporter like domains"/>
    <property type="match status" value="2"/>
</dbReference>
<dbReference type="AlphaFoldDB" id="A0A556CFE7"/>
<feature type="transmembrane region" description="Helical" evidence="11">
    <location>
        <begin position="154"/>
        <end position="177"/>
    </location>
</feature>
<dbReference type="PANTHER" id="PTHR43045">
    <property type="entry name" value="SHIKIMATE TRANSPORTER"/>
    <property type="match status" value="1"/>
</dbReference>
<dbReference type="PROSITE" id="PS50850">
    <property type="entry name" value="MFS"/>
    <property type="match status" value="1"/>
</dbReference>
<dbReference type="CDD" id="cd17369">
    <property type="entry name" value="MFS_ShiA_like"/>
    <property type="match status" value="1"/>
</dbReference>
<comment type="similarity">
    <text evidence="2">Belongs to the major facilitator superfamily. Metabolite:H+ Symporter (MHS) family (TC 2.A.1.6) family.</text>
</comment>
<keyword evidence="7 11" id="KW-1133">Transmembrane helix</keyword>
<dbReference type="InterPro" id="IPR005828">
    <property type="entry name" value="MFS_sugar_transport-like"/>
</dbReference>
<feature type="transmembrane region" description="Helical" evidence="11">
    <location>
        <begin position="284"/>
        <end position="301"/>
    </location>
</feature>
<dbReference type="GO" id="GO:0015293">
    <property type="term" value="F:symporter activity"/>
    <property type="evidence" value="ECO:0007669"/>
    <property type="project" value="UniProtKB-KW"/>
</dbReference>
<feature type="transmembrane region" description="Helical" evidence="11">
    <location>
        <begin position="378"/>
        <end position="400"/>
    </location>
</feature>
<feature type="transmembrane region" description="Helical" evidence="11">
    <location>
        <begin position="113"/>
        <end position="142"/>
    </location>
</feature>
<dbReference type="InterPro" id="IPR036259">
    <property type="entry name" value="MFS_trans_sf"/>
</dbReference>
<dbReference type="Pfam" id="PF07690">
    <property type="entry name" value="MFS_1"/>
    <property type="match status" value="1"/>
</dbReference>